<protein>
    <submittedName>
        <fullName evidence="3">Uncharacterized protein</fullName>
    </submittedName>
</protein>
<feature type="region of interest" description="Disordered" evidence="2">
    <location>
        <begin position="478"/>
        <end position="505"/>
    </location>
</feature>
<proteinExistence type="predicted"/>
<organism evidence="3 4">
    <name type="scientific">Chloropicon primus</name>
    <dbReference type="NCBI Taxonomy" id="1764295"/>
    <lineage>
        <taxon>Eukaryota</taxon>
        <taxon>Viridiplantae</taxon>
        <taxon>Chlorophyta</taxon>
        <taxon>Chloropicophyceae</taxon>
        <taxon>Chloropicales</taxon>
        <taxon>Chloropicaceae</taxon>
        <taxon>Chloropicon</taxon>
    </lineage>
</organism>
<gene>
    <name evidence="3" type="ORF">A3770_18p82080</name>
</gene>
<dbReference type="Proteomes" id="UP000316726">
    <property type="component" value="Chromosome 18"/>
</dbReference>
<keyword evidence="4" id="KW-1185">Reference proteome</keyword>
<evidence type="ECO:0000256" key="1">
    <source>
        <dbReference type="SAM" id="Coils"/>
    </source>
</evidence>
<evidence type="ECO:0000256" key="2">
    <source>
        <dbReference type="SAM" id="MobiDB-lite"/>
    </source>
</evidence>
<accession>A0A5B8N1H6</accession>
<feature type="coiled-coil region" evidence="1">
    <location>
        <begin position="254"/>
        <end position="317"/>
    </location>
</feature>
<feature type="region of interest" description="Disordered" evidence="2">
    <location>
        <begin position="1"/>
        <end position="76"/>
    </location>
</feature>
<feature type="coiled-coil region" evidence="1">
    <location>
        <begin position="415"/>
        <end position="470"/>
    </location>
</feature>
<sequence length="618" mass="70692">MGNCGPSKQAEGRVEGGNNYESIKSPPIKEKEKAEEECGTPTTSAPVNAEEVEEEVVVEEERRGMTVEDSPVTTSEVRVDLVEESEAVVKVELTEAGRADDEDKPRDELEAKLYNVIERARLNVKEKELHNAVVSLERTNELLRESHRRQARESAFELCSCITHLLVDGIAEKCESGKAERLLRNQRTICEKLQNANDLIDAERLAIEYQKYERETELEEMRFKYVEVKEKYDMQEGLHQKEQRAFESASQELKIKYEKHFKSLSLEIENLQRQCSMMEGTSRSQITKLSGEKEQLERDLEVTSSDLRQRNKQLETELASKGELIARVGQENTELNFVVDSMERNLVGLGDVGISDLLEEILGTSKQSFEEFSAIATGAVRDVKSLKMEVSRIKKQLENSQLILHALQGTLSEWRSTQKQRMDETQAKNQSLVAENKALTLKVLDMECEVDDLQRDLRTEKKTRAGYQEKYLMFKEATPDVGRPSRKPKHAHHRRDGSPRSDAGSVTDAYEAFYTPMNNTPLPFAETYSSPVRSDPKEEGELELLGQLDAQKTMEEVERQVYQLLKEESLDMPKARTTDKIAEEIILQEKVKLKNLMTLRKEQLMKSSKKKLESYLTT</sequence>
<dbReference type="EMBL" id="CP031051">
    <property type="protein sequence ID" value="QDZ25690.1"/>
    <property type="molecule type" value="Genomic_DNA"/>
</dbReference>
<keyword evidence="1" id="KW-0175">Coiled coil</keyword>
<reference evidence="3 4" key="1">
    <citation type="submission" date="2018-07" db="EMBL/GenBank/DDBJ databases">
        <title>The complete nuclear genome of the prasinophyte Chloropicon primus (CCMP1205).</title>
        <authorList>
            <person name="Pombert J.-F."/>
            <person name="Otis C."/>
            <person name="Turmel M."/>
            <person name="Lemieux C."/>
        </authorList>
    </citation>
    <scope>NUCLEOTIDE SEQUENCE [LARGE SCALE GENOMIC DNA]</scope>
    <source>
        <strain evidence="3 4">CCMP1205</strain>
    </source>
</reference>
<evidence type="ECO:0000313" key="3">
    <source>
        <dbReference type="EMBL" id="QDZ25690.1"/>
    </source>
</evidence>
<feature type="compositionally biased region" description="Basic and acidic residues" evidence="2">
    <location>
        <begin position="27"/>
        <end position="36"/>
    </location>
</feature>
<feature type="compositionally biased region" description="Basic residues" evidence="2">
    <location>
        <begin position="484"/>
        <end position="495"/>
    </location>
</feature>
<dbReference type="AlphaFoldDB" id="A0A5B8N1H6"/>
<evidence type="ECO:0000313" key="4">
    <source>
        <dbReference type="Proteomes" id="UP000316726"/>
    </source>
</evidence>
<name>A0A5B8N1H6_9CHLO</name>